<sequence length="302" mass="34196">MKFKRFFFAGALLMGLLAIPAISASAANSSSDPDATLPSYPSAKQWANIKKSYPDLWSKIGYYKTTRPVSVTVKFSDMKDTKTVHQKVVRIPKGTTVIGKKFKMNWSKTHVTSYFQFDFDTLSYALLKPALKANFAAPRQWTVVGAKRMASINKYFVKVSRPTYMPAYFSGDLNKFPGNKVKFSPWNASTDQVRITPDGYVEYTKVNSGQDSYRLFNLVPVSAVKIHKVRVKNNTRYLYYSHHLKGLGDRQVAKTGSTKYRLAVKNLHQPFTMFDGDQGDFIMSKYQLGKTVYYTQSGSYSA</sequence>
<feature type="chain" id="PRO_5024459738" description="MucBP domain-containing protein" evidence="1">
    <location>
        <begin position="27"/>
        <end position="302"/>
    </location>
</feature>
<proteinExistence type="predicted"/>
<keyword evidence="1" id="KW-0732">Signal</keyword>
<name>A0A5R9CMB2_9LACO</name>
<gene>
    <name evidence="2" type="ORF">FEZ41_13150</name>
</gene>
<comment type="caution">
    <text evidence="2">The sequence shown here is derived from an EMBL/GenBank/DDBJ whole genome shotgun (WGS) entry which is preliminary data.</text>
</comment>
<evidence type="ECO:0000313" key="2">
    <source>
        <dbReference type="EMBL" id="TLQ16417.1"/>
    </source>
</evidence>
<dbReference type="OrthoDB" id="2300155at2"/>
<dbReference type="RefSeq" id="WP_138468071.1">
    <property type="nucleotide sequence ID" value="NZ_VBSX01000047.1"/>
</dbReference>
<evidence type="ECO:0000256" key="1">
    <source>
        <dbReference type="SAM" id="SignalP"/>
    </source>
</evidence>
<evidence type="ECO:0000313" key="3">
    <source>
        <dbReference type="Proteomes" id="UP000305100"/>
    </source>
</evidence>
<dbReference type="AlphaFoldDB" id="A0A5R9CMB2"/>
<reference evidence="2 3" key="1">
    <citation type="submission" date="2019-05" db="EMBL/GenBank/DDBJ databases">
        <title>The metagenome of a microbial culture collection derived from dairy environment covers the genomic content of the human microbiome.</title>
        <authorList>
            <person name="Roder T."/>
            <person name="Wuthrich D."/>
            <person name="Sattari Z."/>
            <person name="Von Ah U."/>
            <person name="Bar C."/>
            <person name="Ronchi F."/>
            <person name="Macpherson A.J."/>
            <person name="Ganal-Vonarburg S.C."/>
            <person name="Bruggmann R."/>
            <person name="Vergeres G."/>
        </authorList>
    </citation>
    <scope>NUCLEOTIDE SEQUENCE [LARGE SCALE GENOMIC DNA]</scope>
    <source>
        <strain evidence="2 3">FAM 1079</strain>
    </source>
</reference>
<evidence type="ECO:0008006" key="4">
    <source>
        <dbReference type="Google" id="ProtNLM"/>
    </source>
</evidence>
<organism evidence="2 3">
    <name type="scientific">Lentilactobacillus parafarraginis</name>
    <dbReference type="NCBI Taxonomy" id="390842"/>
    <lineage>
        <taxon>Bacteria</taxon>
        <taxon>Bacillati</taxon>
        <taxon>Bacillota</taxon>
        <taxon>Bacilli</taxon>
        <taxon>Lactobacillales</taxon>
        <taxon>Lactobacillaceae</taxon>
        <taxon>Lentilactobacillus</taxon>
    </lineage>
</organism>
<feature type="signal peptide" evidence="1">
    <location>
        <begin position="1"/>
        <end position="26"/>
    </location>
</feature>
<dbReference type="Proteomes" id="UP000305100">
    <property type="component" value="Unassembled WGS sequence"/>
</dbReference>
<accession>A0A5R9CMB2</accession>
<dbReference type="EMBL" id="VBSX01000047">
    <property type="protein sequence ID" value="TLQ16417.1"/>
    <property type="molecule type" value="Genomic_DNA"/>
</dbReference>
<protein>
    <recommendedName>
        <fullName evidence="4">MucBP domain-containing protein</fullName>
    </recommendedName>
</protein>